<evidence type="ECO:0000256" key="2">
    <source>
        <dbReference type="ARBA" id="ARBA00009045"/>
    </source>
</evidence>
<evidence type="ECO:0000256" key="4">
    <source>
        <dbReference type="ARBA" id="ARBA00022801"/>
    </source>
</evidence>
<dbReference type="Gene3D" id="1.20.1540.10">
    <property type="entry name" value="Rhomboid-like"/>
    <property type="match status" value="1"/>
</dbReference>
<evidence type="ECO:0000256" key="1">
    <source>
        <dbReference type="ARBA" id="ARBA00004141"/>
    </source>
</evidence>
<feature type="domain" description="Peptidase S54 rhomboid" evidence="9">
    <location>
        <begin position="200"/>
        <end position="347"/>
    </location>
</feature>
<organism evidence="10 11">
    <name type="scientific">Diatrype stigma</name>
    <dbReference type="NCBI Taxonomy" id="117547"/>
    <lineage>
        <taxon>Eukaryota</taxon>
        <taxon>Fungi</taxon>
        <taxon>Dikarya</taxon>
        <taxon>Ascomycota</taxon>
        <taxon>Pezizomycotina</taxon>
        <taxon>Sordariomycetes</taxon>
        <taxon>Xylariomycetidae</taxon>
        <taxon>Xylariales</taxon>
        <taxon>Diatrypaceae</taxon>
        <taxon>Diatrype</taxon>
    </lineage>
</organism>
<feature type="transmembrane region" description="Helical" evidence="8">
    <location>
        <begin position="227"/>
        <end position="248"/>
    </location>
</feature>
<keyword evidence="6 8" id="KW-0472">Membrane</keyword>
<protein>
    <recommendedName>
        <fullName evidence="9">Peptidase S54 rhomboid domain-containing protein</fullName>
    </recommendedName>
</protein>
<evidence type="ECO:0000256" key="6">
    <source>
        <dbReference type="ARBA" id="ARBA00023136"/>
    </source>
</evidence>
<accession>A0AAN9U9D0</accession>
<gene>
    <name evidence="10" type="ORF">SLS62_010642</name>
</gene>
<dbReference type="AlphaFoldDB" id="A0AAN9U9D0"/>
<evidence type="ECO:0000256" key="3">
    <source>
        <dbReference type="ARBA" id="ARBA00022692"/>
    </source>
</evidence>
<keyword evidence="11" id="KW-1185">Reference proteome</keyword>
<dbReference type="InterPro" id="IPR022764">
    <property type="entry name" value="Peptidase_S54_rhomboid_dom"/>
</dbReference>
<dbReference type="Proteomes" id="UP001320420">
    <property type="component" value="Unassembled WGS sequence"/>
</dbReference>
<keyword evidence="5 8" id="KW-1133">Transmembrane helix</keyword>
<reference evidence="10 11" key="1">
    <citation type="submission" date="2024-02" db="EMBL/GenBank/DDBJ databases">
        <title>De novo assembly and annotation of 12 fungi associated with fruit tree decline syndrome in Ontario, Canada.</title>
        <authorList>
            <person name="Sulman M."/>
            <person name="Ellouze W."/>
            <person name="Ilyukhin E."/>
        </authorList>
    </citation>
    <scope>NUCLEOTIDE SEQUENCE [LARGE SCALE GENOMIC DNA]</scope>
    <source>
        <strain evidence="10 11">M11/M66-122</strain>
    </source>
</reference>
<comment type="caution">
    <text evidence="10">The sequence shown here is derived from an EMBL/GenBank/DDBJ whole genome shotgun (WGS) entry which is preliminary data.</text>
</comment>
<dbReference type="GO" id="GO:0004252">
    <property type="term" value="F:serine-type endopeptidase activity"/>
    <property type="evidence" value="ECO:0007669"/>
    <property type="project" value="InterPro"/>
</dbReference>
<evidence type="ECO:0000259" key="9">
    <source>
        <dbReference type="Pfam" id="PF01694"/>
    </source>
</evidence>
<feature type="transmembrane region" description="Helical" evidence="8">
    <location>
        <begin position="326"/>
        <end position="346"/>
    </location>
</feature>
<evidence type="ECO:0000256" key="5">
    <source>
        <dbReference type="ARBA" id="ARBA00022989"/>
    </source>
</evidence>
<dbReference type="EMBL" id="JAKJXP020000138">
    <property type="protein sequence ID" value="KAK7743368.1"/>
    <property type="molecule type" value="Genomic_DNA"/>
</dbReference>
<sequence length="358" mass="39547">MYFKLGAAKTTATGAFSPSQQEFRSLASVDQYSGFSTMLQSLFRHGLQKPFARNCSTLGPRAIQAPHHPAAKLGCKIFGARFRSDAQRRAPQQRQQQQWQQRQPPPPPPPPEMPPDMDESSDSTLKRLVVWPFIGINVVVFLWWQSAEAEARRNGRDLARTPQQRAVGARNTIDINDPATGQLKHMMSNYTLSLRNMREGRWHTLLTCAISHATLDHLVFNMISFNAFAGFAIMSGVPLPTLLALGVGSGLASDMACLYDWNRKRKETPGLGASGVISGLGTAMACMRPMASFGIILIPVGIPLSLLMVGYIAYDSYRLNSEESNVGHSAHLGGSAFGVVFYMLFLRKYGGVWNMLRR</sequence>
<evidence type="ECO:0000313" key="11">
    <source>
        <dbReference type="Proteomes" id="UP001320420"/>
    </source>
</evidence>
<feature type="transmembrane region" description="Helical" evidence="8">
    <location>
        <begin position="128"/>
        <end position="146"/>
    </location>
</feature>
<proteinExistence type="inferred from homology"/>
<evidence type="ECO:0000256" key="8">
    <source>
        <dbReference type="SAM" id="Phobius"/>
    </source>
</evidence>
<dbReference type="InterPro" id="IPR050925">
    <property type="entry name" value="Rhomboid_protease_S54"/>
</dbReference>
<feature type="compositionally biased region" description="Low complexity" evidence="7">
    <location>
        <begin position="89"/>
        <end position="102"/>
    </location>
</feature>
<feature type="transmembrane region" description="Helical" evidence="8">
    <location>
        <begin position="293"/>
        <end position="314"/>
    </location>
</feature>
<keyword evidence="3 8" id="KW-0812">Transmembrane</keyword>
<dbReference type="Pfam" id="PF01694">
    <property type="entry name" value="Rhomboid"/>
    <property type="match status" value="1"/>
</dbReference>
<dbReference type="GO" id="GO:0016020">
    <property type="term" value="C:membrane"/>
    <property type="evidence" value="ECO:0007669"/>
    <property type="project" value="UniProtKB-SubCell"/>
</dbReference>
<comment type="subcellular location">
    <subcellularLocation>
        <location evidence="1">Membrane</location>
        <topology evidence="1">Multi-pass membrane protein</topology>
    </subcellularLocation>
</comment>
<dbReference type="InterPro" id="IPR035952">
    <property type="entry name" value="Rhomboid-like_sf"/>
</dbReference>
<evidence type="ECO:0000256" key="7">
    <source>
        <dbReference type="SAM" id="MobiDB-lite"/>
    </source>
</evidence>
<keyword evidence="4" id="KW-0378">Hydrolase</keyword>
<evidence type="ECO:0000313" key="10">
    <source>
        <dbReference type="EMBL" id="KAK7743368.1"/>
    </source>
</evidence>
<feature type="compositionally biased region" description="Pro residues" evidence="7">
    <location>
        <begin position="103"/>
        <end position="114"/>
    </location>
</feature>
<dbReference type="PANTHER" id="PTHR43731">
    <property type="entry name" value="RHOMBOID PROTEASE"/>
    <property type="match status" value="1"/>
</dbReference>
<dbReference type="SUPFAM" id="SSF144091">
    <property type="entry name" value="Rhomboid-like"/>
    <property type="match status" value="1"/>
</dbReference>
<dbReference type="PANTHER" id="PTHR43731:SF14">
    <property type="entry name" value="PRESENILIN-ASSOCIATED RHOMBOID-LIKE PROTEIN, MITOCHONDRIAL"/>
    <property type="match status" value="1"/>
</dbReference>
<comment type="similarity">
    <text evidence="2">Belongs to the peptidase S54 family.</text>
</comment>
<name>A0AAN9U9D0_9PEZI</name>
<feature type="region of interest" description="Disordered" evidence="7">
    <location>
        <begin position="85"/>
        <end position="121"/>
    </location>
</feature>